<dbReference type="Proteomes" id="UP001140087">
    <property type="component" value="Unassembled WGS sequence"/>
</dbReference>
<sequence>MTAGGSMDGAQDERVLFLDIDNCLYPPDLGIDKMMKERIYAFGRENGLDAESVEATCLTYYRDYGLSVRGFIRHHGIDPAAFNEKVDESLPLEAVIATDPALRAMLESVRVRRWAFTNASLQHARRVLRCLGVDDLFEGITSCDYCEPDFPCKPERRAYDKAVREARAGAPQQCYFADDSIKNVAAARDLGWTAVLVSPAVAQVCAAAGSEQVRTVHQLPLVLPQLFA</sequence>
<name>A0ACC1L776_9FUNG</name>
<protein>
    <submittedName>
        <fullName evidence="1">Suppressor of disruption of TFIIS</fullName>
    </submittedName>
</protein>
<keyword evidence="2" id="KW-1185">Reference proteome</keyword>
<evidence type="ECO:0000313" key="2">
    <source>
        <dbReference type="Proteomes" id="UP001140087"/>
    </source>
</evidence>
<proteinExistence type="predicted"/>
<accession>A0ACC1L776</accession>
<reference evidence="1" key="1">
    <citation type="submission" date="2022-07" db="EMBL/GenBank/DDBJ databases">
        <title>Phylogenomic reconstructions and comparative analyses of Kickxellomycotina fungi.</title>
        <authorList>
            <person name="Reynolds N.K."/>
            <person name="Stajich J.E."/>
            <person name="Barry K."/>
            <person name="Grigoriev I.V."/>
            <person name="Crous P."/>
            <person name="Smith M.E."/>
        </authorList>
    </citation>
    <scope>NUCLEOTIDE SEQUENCE</scope>
    <source>
        <strain evidence="1">BCRC 34780</strain>
    </source>
</reference>
<dbReference type="EMBL" id="JANBUN010000566">
    <property type="protein sequence ID" value="KAJ2802803.1"/>
    <property type="molecule type" value="Genomic_DNA"/>
</dbReference>
<evidence type="ECO:0000313" key="1">
    <source>
        <dbReference type="EMBL" id="KAJ2802803.1"/>
    </source>
</evidence>
<gene>
    <name evidence="1" type="primary">SDT1</name>
    <name evidence="1" type="ORF">H4R21_002281</name>
</gene>
<organism evidence="1 2">
    <name type="scientific">Coemansia helicoidea</name>
    <dbReference type="NCBI Taxonomy" id="1286919"/>
    <lineage>
        <taxon>Eukaryota</taxon>
        <taxon>Fungi</taxon>
        <taxon>Fungi incertae sedis</taxon>
        <taxon>Zoopagomycota</taxon>
        <taxon>Kickxellomycotina</taxon>
        <taxon>Kickxellomycetes</taxon>
        <taxon>Kickxellales</taxon>
        <taxon>Kickxellaceae</taxon>
        <taxon>Coemansia</taxon>
    </lineage>
</organism>
<comment type="caution">
    <text evidence="1">The sequence shown here is derived from an EMBL/GenBank/DDBJ whole genome shotgun (WGS) entry which is preliminary data.</text>
</comment>